<accession>A0A9W9Z3V9</accession>
<protein>
    <submittedName>
        <fullName evidence="1">Uncharacterized protein</fullName>
    </submittedName>
</protein>
<evidence type="ECO:0000313" key="1">
    <source>
        <dbReference type="EMBL" id="KAJ7374510.1"/>
    </source>
</evidence>
<sequence>MQSALFSETPIVSDAGLPTSVPGSVVQTPGSVVKMPGGPSVPLNSVASSSNITPELVALIAQSVQDGYGGREASRTSCSFASGANASFKCGVGVVAVVHVNTTGERKFNFIGNAKERPKIDYRTRISLEKKEYPNVLNSAYRLVVATADNVIADEVHKNEKIEESEADKQKKMDVLIIQEKSSGSQKRPAKMKLTKLRHELERLCVKNS</sequence>
<reference evidence="1" key="1">
    <citation type="submission" date="2023-01" db="EMBL/GenBank/DDBJ databases">
        <title>Genome assembly of the deep-sea coral Lophelia pertusa.</title>
        <authorList>
            <person name="Herrera S."/>
            <person name="Cordes E."/>
        </authorList>
    </citation>
    <scope>NUCLEOTIDE SEQUENCE</scope>
    <source>
        <strain evidence="1">USNM1676648</strain>
        <tissue evidence="1">Polyp</tissue>
    </source>
</reference>
<dbReference type="EMBL" id="MU826827">
    <property type="protein sequence ID" value="KAJ7374510.1"/>
    <property type="molecule type" value="Genomic_DNA"/>
</dbReference>
<name>A0A9W9Z3V9_9CNID</name>
<dbReference type="OrthoDB" id="5987471at2759"/>
<proteinExistence type="predicted"/>
<keyword evidence="2" id="KW-1185">Reference proteome</keyword>
<gene>
    <name evidence="1" type="ORF">OS493_004848</name>
</gene>
<dbReference type="AlphaFoldDB" id="A0A9W9Z3V9"/>
<dbReference type="Proteomes" id="UP001163046">
    <property type="component" value="Unassembled WGS sequence"/>
</dbReference>
<evidence type="ECO:0000313" key="2">
    <source>
        <dbReference type="Proteomes" id="UP001163046"/>
    </source>
</evidence>
<organism evidence="1 2">
    <name type="scientific">Desmophyllum pertusum</name>
    <dbReference type="NCBI Taxonomy" id="174260"/>
    <lineage>
        <taxon>Eukaryota</taxon>
        <taxon>Metazoa</taxon>
        <taxon>Cnidaria</taxon>
        <taxon>Anthozoa</taxon>
        <taxon>Hexacorallia</taxon>
        <taxon>Scleractinia</taxon>
        <taxon>Caryophylliina</taxon>
        <taxon>Caryophylliidae</taxon>
        <taxon>Desmophyllum</taxon>
    </lineage>
</organism>
<comment type="caution">
    <text evidence="1">The sequence shown here is derived from an EMBL/GenBank/DDBJ whole genome shotgun (WGS) entry which is preliminary data.</text>
</comment>